<dbReference type="EMBL" id="JAVVDO010000038">
    <property type="protein sequence ID" value="MDT8332877.1"/>
    <property type="molecule type" value="Genomic_DNA"/>
</dbReference>
<dbReference type="Pfam" id="PF03992">
    <property type="entry name" value="ABM"/>
    <property type="match status" value="1"/>
</dbReference>
<protein>
    <submittedName>
        <fullName evidence="2">Antibiotic biosynthesis monooxygenase</fullName>
    </submittedName>
</protein>
<sequence length="118" mass="13133">MSEQLYWIFSVEVREGQMAAFKALAAEIVATARNEPGTLSYDYTASENGKTVHIFERYRDSASAISHVQETFTPFAERFMALVKATGFIVYGKPTAEARKVLDGLGASYMTPFDGFTR</sequence>
<evidence type="ECO:0000259" key="1">
    <source>
        <dbReference type="Pfam" id="PF03992"/>
    </source>
</evidence>
<dbReference type="Proteomes" id="UP001258945">
    <property type="component" value="Unassembled WGS sequence"/>
</dbReference>
<dbReference type="InterPro" id="IPR011008">
    <property type="entry name" value="Dimeric_a/b-barrel"/>
</dbReference>
<dbReference type="SUPFAM" id="SSF54909">
    <property type="entry name" value="Dimeric alpha+beta barrel"/>
    <property type="match status" value="1"/>
</dbReference>
<proteinExistence type="predicted"/>
<gene>
    <name evidence="2" type="ORF">RQ831_17610</name>
</gene>
<keyword evidence="3" id="KW-1185">Reference proteome</keyword>
<dbReference type="GO" id="GO:0004497">
    <property type="term" value="F:monooxygenase activity"/>
    <property type="evidence" value="ECO:0007669"/>
    <property type="project" value="UniProtKB-KW"/>
</dbReference>
<dbReference type="RefSeq" id="WP_314283789.1">
    <property type="nucleotide sequence ID" value="NZ_JAVVDO010000038.1"/>
</dbReference>
<comment type="caution">
    <text evidence="2">The sequence shown here is derived from an EMBL/GenBank/DDBJ whole genome shotgun (WGS) entry which is preliminary data.</text>
</comment>
<reference evidence="2 3" key="1">
    <citation type="journal article" date="2019" name="Microb. Pathog.">
        <title>Comparison of VITEK 2, MALDI-TOF MS, 16S rRNA gene sequencing, and whole-genome sequencing for identification of Roseomonas mucosa.</title>
        <authorList>
            <person name="Rudolph W.W."/>
            <person name="Gunzer F."/>
            <person name="Trauth M."/>
            <person name="Bunk B."/>
            <person name="Bigge R."/>
            <person name="Schrottner P."/>
        </authorList>
    </citation>
    <scope>NUCLEOTIDE SEQUENCE [LARGE SCALE GENOMIC DNA]</scope>
    <source>
        <strain evidence="2 3">DSM 103800</strain>
    </source>
</reference>
<dbReference type="InterPro" id="IPR007138">
    <property type="entry name" value="ABM_dom"/>
</dbReference>
<evidence type="ECO:0000313" key="3">
    <source>
        <dbReference type="Proteomes" id="UP001258945"/>
    </source>
</evidence>
<name>A0ABU3MJ84_9PROT</name>
<keyword evidence="2" id="KW-0560">Oxidoreductase</keyword>
<dbReference type="Gene3D" id="3.30.70.100">
    <property type="match status" value="1"/>
</dbReference>
<accession>A0ABU3MJ84</accession>
<keyword evidence="2" id="KW-0503">Monooxygenase</keyword>
<feature type="domain" description="ABM" evidence="1">
    <location>
        <begin position="8"/>
        <end position="69"/>
    </location>
</feature>
<organism evidence="2 3">
    <name type="scientific">Roseomonas gilardii</name>
    <dbReference type="NCBI Taxonomy" id="257708"/>
    <lineage>
        <taxon>Bacteria</taxon>
        <taxon>Pseudomonadati</taxon>
        <taxon>Pseudomonadota</taxon>
        <taxon>Alphaproteobacteria</taxon>
        <taxon>Acetobacterales</taxon>
        <taxon>Roseomonadaceae</taxon>
        <taxon>Roseomonas</taxon>
    </lineage>
</organism>
<evidence type="ECO:0000313" key="2">
    <source>
        <dbReference type="EMBL" id="MDT8332877.1"/>
    </source>
</evidence>